<reference evidence="2 3" key="1">
    <citation type="submission" date="2019-03" db="EMBL/GenBank/DDBJ databases">
        <title>Genomic Encyclopedia of Type Strains, Phase IV (KMG-IV): sequencing the most valuable type-strain genomes for metagenomic binning, comparative biology and taxonomic classification.</title>
        <authorList>
            <person name="Goeker M."/>
        </authorList>
    </citation>
    <scope>NUCLEOTIDE SEQUENCE [LARGE SCALE GENOMIC DNA]</scope>
    <source>
        <strain evidence="2 3">DSM 28287</strain>
    </source>
</reference>
<sequence>MLTTKEYQEQAMRTNDGEVRSRLMIKLNGNMTNNISEVIMGCLGLSGEVGELNDLVKKYIFHESHMDDIKFRKELGDICWYIALICHACNYDLGEIMEMNIEKLKNRYPEGFDVEKANNRAEGDI</sequence>
<accession>A0A4R6QBS0</accession>
<organism evidence="2 3">
    <name type="scientific">Aminicella lysinilytica</name>
    <dbReference type="NCBI Taxonomy" id="433323"/>
    <lineage>
        <taxon>Bacteria</taxon>
        <taxon>Bacillati</taxon>
        <taxon>Bacillota</taxon>
        <taxon>Clostridia</taxon>
        <taxon>Peptostreptococcales</taxon>
        <taxon>Anaerovoracaceae</taxon>
        <taxon>Aminicella</taxon>
    </lineage>
</organism>
<proteinExistence type="predicted"/>
<keyword evidence="3" id="KW-1185">Reference proteome</keyword>
<evidence type="ECO:0000313" key="2">
    <source>
        <dbReference type="EMBL" id="TDP59831.1"/>
    </source>
</evidence>
<keyword evidence="2" id="KW-0378">Hydrolase</keyword>
<evidence type="ECO:0000313" key="3">
    <source>
        <dbReference type="Proteomes" id="UP000295500"/>
    </source>
</evidence>
<dbReference type="Gene3D" id="1.10.287.1080">
    <property type="entry name" value="MazG-like"/>
    <property type="match status" value="1"/>
</dbReference>
<dbReference type="SUPFAM" id="SSF101386">
    <property type="entry name" value="all-alpha NTP pyrophosphatases"/>
    <property type="match status" value="1"/>
</dbReference>
<dbReference type="Proteomes" id="UP000295500">
    <property type="component" value="Unassembled WGS sequence"/>
</dbReference>
<dbReference type="RefSeq" id="WP_133527530.1">
    <property type="nucleotide sequence ID" value="NZ_SNXO01000002.1"/>
</dbReference>
<dbReference type="EMBL" id="SNXO01000002">
    <property type="protein sequence ID" value="TDP59831.1"/>
    <property type="molecule type" value="Genomic_DNA"/>
</dbReference>
<gene>
    <name evidence="2" type="ORF">EV211_10273</name>
</gene>
<name>A0A4R6QBS0_9FIRM</name>
<comment type="caution">
    <text evidence="2">The sequence shown here is derived from an EMBL/GenBank/DDBJ whole genome shotgun (WGS) entry which is preliminary data.</text>
</comment>
<dbReference type="InterPro" id="IPR011379">
    <property type="entry name" value="MazG-related_GP37"/>
</dbReference>
<evidence type="ECO:0000259" key="1">
    <source>
        <dbReference type="Pfam" id="PF03819"/>
    </source>
</evidence>
<protein>
    <submittedName>
        <fullName evidence="2">NTP pyrophosphatase (Non-canonical NTP hydrolase)</fullName>
    </submittedName>
</protein>
<feature type="domain" description="NTP pyrophosphohydrolase MazG-like" evidence="1">
    <location>
        <begin position="44"/>
        <end position="112"/>
    </location>
</feature>
<dbReference type="CDD" id="cd11541">
    <property type="entry name" value="NTP-PPase_u4"/>
    <property type="match status" value="1"/>
</dbReference>
<dbReference type="PIRSF" id="PIRSF006639">
    <property type="entry name" value="UCP006639_pph"/>
    <property type="match status" value="1"/>
</dbReference>
<dbReference type="AlphaFoldDB" id="A0A4R6QBS0"/>
<dbReference type="OrthoDB" id="350573at2"/>
<dbReference type="GO" id="GO:0016787">
    <property type="term" value="F:hydrolase activity"/>
    <property type="evidence" value="ECO:0007669"/>
    <property type="project" value="UniProtKB-KW"/>
</dbReference>
<dbReference type="Pfam" id="PF03819">
    <property type="entry name" value="MazG"/>
    <property type="match status" value="1"/>
</dbReference>
<dbReference type="InterPro" id="IPR004518">
    <property type="entry name" value="MazG-like_dom"/>
</dbReference>